<name>A0AAN9V0S5_9PEZI</name>
<dbReference type="PANTHER" id="PTHR38695:SF1">
    <property type="entry name" value="AMINO ACID PERMEASE_ SLC12A DOMAIN-CONTAINING PROTEIN"/>
    <property type="match status" value="1"/>
</dbReference>
<proteinExistence type="predicted"/>
<feature type="domain" description="Luciferase" evidence="2">
    <location>
        <begin position="339"/>
        <end position="421"/>
    </location>
</feature>
<reference evidence="3 4" key="1">
    <citation type="submission" date="2024-02" db="EMBL/GenBank/DDBJ databases">
        <title>De novo assembly and annotation of 12 fungi associated with fruit tree decline syndrome in Ontario, Canada.</title>
        <authorList>
            <person name="Sulman M."/>
            <person name="Ellouze W."/>
            <person name="Ilyukhin E."/>
        </authorList>
    </citation>
    <scope>NUCLEOTIDE SEQUENCE [LARGE SCALE GENOMIC DNA]</scope>
    <source>
        <strain evidence="3 4">M11/M66-122</strain>
    </source>
</reference>
<evidence type="ECO:0000313" key="4">
    <source>
        <dbReference type="Proteomes" id="UP001320420"/>
    </source>
</evidence>
<evidence type="ECO:0000259" key="2">
    <source>
        <dbReference type="Pfam" id="PF17648"/>
    </source>
</evidence>
<evidence type="ECO:0000256" key="1">
    <source>
        <dbReference type="SAM" id="Phobius"/>
    </source>
</evidence>
<gene>
    <name evidence="3" type="ORF">SLS62_000434</name>
</gene>
<keyword evidence="1" id="KW-0812">Transmembrane</keyword>
<dbReference type="InterPro" id="IPR040841">
    <property type="entry name" value="Luciferase_dom"/>
</dbReference>
<sequence>MSFARGVVAGIAILAARHLLMTAGVLPLWTNITVGFFLFMFIQRPFTTLYSVPYGLNYLRKQSGLRTRQSFYSLLALSGILFCALGLTLYLNALRAPQRSPLEQWLVFGWSDNKSADFILVVACIRDELAALWFDGVPLLAVATRIYELYKPLCIAAFARPAVWWYSVVPVGLIWSAIEWISCIYTDYSQLLDDGLNVDLGIQGRPPLYIWAFSRVMYWFAGVDVTKRPRTRYGPGQLGALPQRQGPRPTLLGMTQRQVDQLTPPHIMAQLETLVDEVVAAELENDDATRPASMRIANKASFLEGGLQAIRRNLNGQTDVDIGGPVDVNGSFNGPDEFGGEVFHLRRDGTSLAVLHPRDVRAVLRARLGERHRLASGKWSWRFLFHSILETRCPFPEGSVILYAPRNQEEVGILWEIILAAIWNEIDETLMASRTHECSAACIH</sequence>
<keyword evidence="4" id="KW-1185">Reference proteome</keyword>
<dbReference type="PANTHER" id="PTHR38695">
    <property type="entry name" value="AMINO ACID PERMEASE_ SLC12A DOMAIN-CONTAINING PROTEIN"/>
    <property type="match status" value="1"/>
</dbReference>
<keyword evidence="1" id="KW-1133">Transmembrane helix</keyword>
<protein>
    <recommendedName>
        <fullName evidence="2">Luciferase domain-containing protein</fullName>
    </recommendedName>
</protein>
<dbReference type="InterPro" id="IPR048273">
    <property type="entry name" value="Luciferase"/>
</dbReference>
<dbReference type="AlphaFoldDB" id="A0AAN9V0S5"/>
<comment type="caution">
    <text evidence="3">The sequence shown here is derived from an EMBL/GenBank/DDBJ whole genome shotgun (WGS) entry which is preliminary data.</text>
</comment>
<organism evidence="3 4">
    <name type="scientific">Diatrype stigma</name>
    <dbReference type="NCBI Taxonomy" id="117547"/>
    <lineage>
        <taxon>Eukaryota</taxon>
        <taxon>Fungi</taxon>
        <taxon>Dikarya</taxon>
        <taxon>Ascomycota</taxon>
        <taxon>Pezizomycotina</taxon>
        <taxon>Sordariomycetes</taxon>
        <taxon>Xylariomycetidae</taxon>
        <taxon>Xylariales</taxon>
        <taxon>Diatrypaceae</taxon>
        <taxon>Diatrype</taxon>
    </lineage>
</organism>
<feature type="transmembrane region" description="Helical" evidence="1">
    <location>
        <begin position="71"/>
        <end position="91"/>
    </location>
</feature>
<accession>A0AAN9V0S5</accession>
<evidence type="ECO:0000313" key="3">
    <source>
        <dbReference type="EMBL" id="KAK7757421.1"/>
    </source>
</evidence>
<dbReference type="Proteomes" id="UP001320420">
    <property type="component" value="Unassembled WGS sequence"/>
</dbReference>
<keyword evidence="1" id="KW-0472">Membrane</keyword>
<dbReference type="Pfam" id="PF17648">
    <property type="entry name" value="Luciferase"/>
    <property type="match status" value="1"/>
</dbReference>
<dbReference type="EMBL" id="JAKJXP020000002">
    <property type="protein sequence ID" value="KAK7757421.1"/>
    <property type="molecule type" value="Genomic_DNA"/>
</dbReference>